<dbReference type="PROSITE" id="PS50102">
    <property type="entry name" value="RRM"/>
    <property type="match status" value="1"/>
</dbReference>
<dbReference type="InterPro" id="IPR012677">
    <property type="entry name" value="Nucleotide-bd_a/b_plait_sf"/>
</dbReference>
<protein>
    <recommendedName>
        <fullName evidence="4">RRM domain-containing protein</fullName>
    </recommendedName>
</protein>
<accession>A0AA88HQS0</accession>
<feature type="domain" description="RRM" evidence="4">
    <location>
        <begin position="16"/>
        <end position="57"/>
    </location>
</feature>
<gene>
    <name evidence="5" type="ORF">QYM36_010115</name>
</gene>
<dbReference type="InterPro" id="IPR035979">
    <property type="entry name" value="RBD_domain_sf"/>
</dbReference>
<keyword evidence="6" id="KW-1185">Reference proteome</keyword>
<dbReference type="EMBL" id="JAVRJZ010000012">
    <property type="protein sequence ID" value="KAK2715388.1"/>
    <property type="molecule type" value="Genomic_DNA"/>
</dbReference>
<evidence type="ECO:0000259" key="4">
    <source>
        <dbReference type="PROSITE" id="PS50102"/>
    </source>
</evidence>
<evidence type="ECO:0000256" key="3">
    <source>
        <dbReference type="SAM" id="MobiDB-lite"/>
    </source>
</evidence>
<evidence type="ECO:0000313" key="5">
    <source>
        <dbReference type="EMBL" id="KAK2715388.1"/>
    </source>
</evidence>
<name>A0AA88HQS0_ARTSF</name>
<evidence type="ECO:0000256" key="2">
    <source>
        <dbReference type="PROSITE-ProRule" id="PRU00176"/>
    </source>
</evidence>
<evidence type="ECO:0000256" key="1">
    <source>
        <dbReference type="ARBA" id="ARBA00022884"/>
    </source>
</evidence>
<comment type="caution">
    <text evidence="5">The sequence shown here is derived from an EMBL/GenBank/DDBJ whole genome shotgun (WGS) entry which is preliminary data.</text>
</comment>
<feature type="region of interest" description="Disordered" evidence="3">
    <location>
        <begin position="53"/>
        <end position="72"/>
    </location>
</feature>
<proteinExistence type="predicted"/>
<dbReference type="Proteomes" id="UP001187531">
    <property type="component" value="Unassembled WGS sequence"/>
</dbReference>
<dbReference type="Gene3D" id="3.30.70.330">
    <property type="match status" value="1"/>
</dbReference>
<keyword evidence="1 2" id="KW-0694">RNA-binding</keyword>
<organism evidence="5 6">
    <name type="scientific">Artemia franciscana</name>
    <name type="common">Brine shrimp</name>
    <name type="synonym">Artemia sanfranciscana</name>
    <dbReference type="NCBI Taxonomy" id="6661"/>
    <lineage>
        <taxon>Eukaryota</taxon>
        <taxon>Metazoa</taxon>
        <taxon>Ecdysozoa</taxon>
        <taxon>Arthropoda</taxon>
        <taxon>Crustacea</taxon>
        <taxon>Branchiopoda</taxon>
        <taxon>Anostraca</taxon>
        <taxon>Artemiidae</taxon>
        <taxon>Artemia</taxon>
    </lineage>
</organism>
<dbReference type="InterPro" id="IPR000504">
    <property type="entry name" value="RRM_dom"/>
</dbReference>
<dbReference type="GO" id="GO:0003723">
    <property type="term" value="F:RNA binding"/>
    <property type="evidence" value="ECO:0007669"/>
    <property type="project" value="UniProtKB-UniRule"/>
</dbReference>
<sequence length="120" mass="13383">MNIDSSGQNQPDPDAIKMFVGQVPRTMDENDIRNMFEEFGEVYQINVLRDKISGQSKDPGSKSDNLSLDGPSNQPSFCSVQLISLETPGLKCSPSLAQYEHEIAGFRRIDFIGMKHDNNC</sequence>
<dbReference type="SUPFAM" id="SSF54928">
    <property type="entry name" value="RNA-binding domain, RBD"/>
    <property type="match status" value="1"/>
</dbReference>
<reference evidence="5" key="1">
    <citation type="submission" date="2023-07" db="EMBL/GenBank/DDBJ databases">
        <title>Chromosome-level genome assembly of Artemia franciscana.</title>
        <authorList>
            <person name="Jo E."/>
        </authorList>
    </citation>
    <scope>NUCLEOTIDE SEQUENCE</scope>
    <source>
        <tissue evidence="5">Whole body</tissue>
    </source>
</reference>
<dbReference type="Pfam" id="PF00076">
    <property type="entry name" value="RRM_1"/>
    <property type="match status" value="1"/>
</dbReference>
<evidence type="ECO:0000313" key="6">
    <source>
        <dbReference type="Proteomes" id="UP001187531"/>
    </source>
</evidence>
<dbReference type="AlphaFoldDB" id="A0AA88HQS0"/>